<dbReference type="PANTHER" id="PTHR39643:SF1">
    <property type="entry name" value="CCA-ADDING ENZYME"/>
    <property type="match status" value="1"/>
</dbReference>
<keyword evidence="15" id="KW-1185">Reference proteome</keyword>
<keyword evidence="2 10" id="KW-0819">tRNA processing</keyword>
<comment type="function">
    <text evidence="10">Catalyzes the addition and repair of the essential 3'-terminal CCA sequence in tRNAs without using a nucleic acid template. Adds these three nucleotides in the order of C, C, and A to the tRNA nucleotide-73, using CTP and ATP as substrates and producing inorganic pyrophosphate. tRNA 3'-terminal CCA addition is required both for tRNA processing and repair. Also involved in tRNA surveillance by mediating tandem CCA addition to generate a CCACCA at the 3' terminus of unstable tRNAs. While stable tRNAs receive only 3'-terminal CCA, unstable tRNAs are marked with CCACCA and rapidly degraded.</text>
</comment>
<dbReference type="Gene3D" id="3.30.70.1550">
    <property type="entry name" value="Archaeal tRNA CCA-adding enzyme catalytic domain"/>
    <property type="match status" value="1"/>
</dbReference>
<dbReference type="InterPro" id="IPR006116">
    <property type="entry name" value="NT_2-5OAS_ClassI-CCAase"/>
</dbReference>
<evidence type="ECO:0000256" key="7">
    <source>
        <dbReference type="ARBA" id="ARBA00022840"/>
    </source>
</evidence>
<dbReference type="GO" id="GO:0005524">
    <property type="term" value="F:ATP binding"/>
    <property type="evidence" value="ECO:0007669"/>
    <property type="project" value="UniProtKB-UniRule"/>
</dbReference>
<dbReference type="Gene3D" id="1.10.1410.30">
    <property type="entry name" value="CCA tRNA nucleotidyltransferase, domain 2"/>
    <property type="match status" value="1"/>
</dbReference>
<feature type="binding site" evidence="10">
    <location>
        <position position="121"/>
    </location>
    <ligand>
        <name>Mg(2+)</name>
        <dbReference type="ChEBI" id="CHEBI:18420"/>
    </ligand>
</feature>
<dbReference type="SUPFAM" id="SSF81301">
    <property type="entry name" value="Nucleotidyltransferase"/>
    <property type="match status" value="1"/>
</dbReference>
<feature type="binding site" evidence="10">
    <location>
        <position position="144"/>
    </location>
    <ligand>
        <name>CTP</name>
        <dbReference type="ChEBI" id="CHEBI:37563"/>
    </ligand>
</feature>
<dbReference type="GO" id="GO:0000287">
    <property type="term" value="F:magnesium ion binding"/>
    <property type="evidence" value="ECO:0007669"/>
    <property type="project" value="UniProtKB-UniRule"/>
</dbReference>
<comment type="cofactor">
    <cofactor evidence="10">
        <name>Mg(2+)</name>
        <dbReference type="ChEBI" id="CHEBI:18420"/>
    </cofactor>
</comment>
<comment type="catalytic activity">
    <reaction evidence="10">
        <text>a tRNA precursor + 2 CTP + ATP = a tRNA with a 3' CCA end + 3 diphosphate</text>
        <dbReference type="Rhea" id="RHEA:14433"/>
        <dbReference type="Rhea" id="RHEA-COMP:10465"/>
        <dbReference type="Rhea" id="RHEA-COMP:10468"/>
        <dbReference type="ChEBI" id="CHEBI:30616"/>
        <dbReference type="ChEBI" id="CHEBI:33019"/>
        <dbReference type="ChEBI" id="CHEBI:37563"/>
        <dbReference type="ChEBI" id="CHEBI:74896"/>
        <dbReference type="ChEBI" id="CHEBI:83071"/>
        <dbReference type="EC" id="2.7.7.72"/>
    </reaction>
</comment>
<dbReference type="KEGG" id="vmo:VMUT_0260"/>
<feature type="binding site" evidence="10">
    <location>
        <position position="172"/>
    </location>
    <ligand>
        <name>ATP</name>
        <dbReference type="ChEBI" id="CHEBI:30616"/>
    </ligand>
</feature>
<feature type="domain" description="Polymerase nucleotidyl transferase" evidence="11">
    <location>
        <begin position="40"/>
        <end position="142"/>
    </location>
</feature>
<sequence length="456" mass="52468">MNIEDVISEAVKIVTPDLEEKTKVINMANEVVKLITDGLLKRNYRDFAVTIQGSVAKDTWLPGDRDIDIFIVLPKDYLNKIRDGSIINDLMNIAIENNINWSIKYAQHPYIQLLINDFEIDVVPCIRINPGERPLTAADRTPLHTDFVNKKLGQRNTDVRLLKAFFKSVGVYGAEIRVQGFSGYVSELLVIHYGSFLDTIRAISNWSVRHVFIDMTSTYNEKDAVKKFKSPVIIIDPVDPNRNAAASISRDTLAMAIAASREFLRNPRVEFFMRTRKVVKPTFVLPTVVIKIPYPTNTSPDIVWGEIKKLMASLTKNLKKLDFKVIRSMAWSDDKSIILLMISFNELELPQYELHEGPPVNSDAAERFIKKYINEQNIIGPFIRGSRWFVVRSRRFFDAVNAIRYLVSTVSLRHLRSSLNNAEYMKLKTPSDLEIFSLNERAIVEEFLWSRPWWLI</sequence>
<evidence type="ECO:0000256" key="3">
    <source>
        <dbReference type="ARBA" id="ARBA00022695"/>
    </source>
</evidence>
<feature type="binding site" evidence="10">
    <location>
        <position position="172"/>
    </location>
    <ligand>
        <name>CTP</name>
        <dbReference type="ChEBI" id="CHEBI:37563"/>
    </ligand>
</feature>
<dbReference type="OrthoDB" id="7378at2157"/>
<evidence type="ECO:0000256" key="9">
    <source>
        <dbReference type="ARBA" id="ARBA00022884"/>
    </source>
</evidence>
<evidence type="ECO:0000256" key="8">
    <source>
        <dbReference type="ARBA" id="ARBA00022842"/>
    </source>
</evidence>
<dbReference type="InterPro" id="IPR008229">
    <property type="entry name" value="CCA-adding_arc"/>
</dbReference>
<keyword evidence="4 10" id="KW-0479">Metal-binding</keyword>
<evidence type="ECO:0000259" key="12">
    <source>
        <dbReference type="Pfam" id="PF09249"/>
    </source>
</evidence>
<comment type="miscellaneous">
    <text evidence="10">A single active site specifically recognizes both ATP and CTP and is responsible for their addition.</text>
</comment>
<evidence type="ECO:0000313" key="14">
    <source>
        <dbReference type="EMBL" id="ADY00474.1"/>
    </source>
</evidence>
<dbReference type="EMBL" id="CP002529">
    <property type="protein sequence ID" value="ADY00474.1"/>
    <property type="molecule type" value="Genomic_DNA"/>
</dbReference>
<dbReference type="GO" id="GO:0160016">
    <property type="term" value="F:CCACCA tRNA nucleotidyltransferase activity"/>
    <property type="evidence" value="ECO:0007669"/>
    <property type="project" value="RHEA"/>
</dbReference>
<accession>F0QTD2</accession>
<dbReference type="InterPro" id="IPR015329">
    <property type="entry name" value="tRNA_NucTransf2"/>
</dbReference>
<feature type="domain" description="tRNA nucleotidyltransferase substrate binding" evidence="12">
    <location>
        <begin position="158"/>
        <end position="273"/>
    </location>
</feature>
<feature type="binding site" evidence="10">
    <location>
        <position position="54"/>
    </location>
    <ligand>
        <name>ATP</name>
        <dbReference type="ChEBI" id="CHEBI:30616"/>
    </ligand>
</feature>
<keyword evidence="5 10" id="KW-0547">Nucleotide-binding</keyword>
<dbReference type="GO" id="GO:0042245">
    <property type="term" value="P:RNA repair"/>
    <property type="evidence" value="ECO:0007669"/>
    <property type="project" value="UniProtKB-KW"/>
</dbReference>
<feature type="binding site" evidence="10">
    <location>
        <position position="68"/>
    </location>
    <ligand>
        <name>Mg(2+)</name>
        <dbReference type="ChEBI" id="CHEBI:18420"/>
    </ligand>
</feature>
<dbReference type="Pfam" id="PF21133">
    <property type="entry name" value="CAA_C"/>
    <property type="match status" value="1"/>
</dbReference>
<dbReference type="HAMAP" id="MF_01264">
    <property type="entry name" value="CCA_arch"/>
    <property type="match status" value="1"/>
</dbReference>
<feature type="binding site" evidence="10">
    <location>
        <position position="57"/>
    </location>
    <ligand>
        <name>CTP</name>
        <dbReference type="ChEBI" id="CHEBI:37563"/>
    </ligand>
</feature>
<dbReference type="Gene3D" id="3.30.460.10">
    <property type="entry name" value="Beta Polymerase, domain 2"/>
    <property type="match status" value="1"/>
</dbReference>
<dbReference type="GO" id="GO:0000049">
    <property type="term" value="F:tRNA binding"/>
    <property type="evidence" value="ECO:0007669"/>
    <property type="project" value="UniProtKB-UniRule"/>
</dbReference>
<proteinExistence type="inferred from homology"/>
<dbReference type="PANTHER" id="PTHR39643">
    <property type="entry name" value="CCA-ADDING ENZYME"/>
    <property type="match status" value="1"/>
</dbReference>
<dbReference type="InterPro" id="IPR011068">
    <property type="entry name" value="NuclTrfase_I-like_C"/>
</dbReference>
<dbReference type="Gene3D" id="3.30.70.590">
    <property type="entry name" value="Poly(A) polymerase predicted RNA binding domain"/>
    <property type="match status" value="1"/>
</dbReference>
<feature type="binding site" evidence="10">
    <location>
        <position position="66"/>
    </location>
    <ligand>
        <name>Mg(2+)</name>
        <dbReference type="ChEBI" id="CHEBI:18420"/>
    </ligand>
</feature>
<feature type="binding site" evidence="10">
    <location>
        <position position="54"/>
    </location>
    <ligand>
        <name>CTP</name>
        <dbReference type="ChEBI" id="CHEBI:37563"/>
    </ligand>
</feature>
<dbReference type="EC" id="2.7.7.72" evidence="10"/>
<dbReference type="STRING" id="985053.VMUT_0260"/>
<keyword evidence="7 10" id="KW-0067">ATP-binding</keyword>
<evidence type="ECO:0000313" key="15">
    <source>
        <dbReference type="Proteomes" id="UP000007485"/>
    </source>
</evidence>
<dbReference type="CDD" id="cd05400">
    <property type="entry name" value="NT_2-5OAS_ClassI-CCAase"/>
    <property type="match status" value="1"/>
</dbReference>
<evidence type="ECO:0000256" key="1">
    <source>
        <dbReference type="ARBA" id="ARBA00022679"/>
    </source>
</evidence>
<dbReference type="NCBIfam" id="TIGR03671">
    <property type="entry name" value="cca_archaeal"/>
    <property type="match status" value="1"/>
</dbReference>
<evidence type="ECO:0000256" key="2">
    <source>
        <dbReference type="ARBA" id="ARBA00022694"/>
    </source>
</evidence>
<comment type="subunit">
    <text evidence="10">Homodimer.</text>
</comment>
<dbReference type="Pfam" id="PF09249">
    <property type="entry name" value="tRNA_NucTransf2"/>
    <property type="match status" value="1"/>
</dbReference>
<keyword evidence="9 10" id="KW-0694">RNA-binding</keyword>
<dbReference type="InterPro" id="IPR048833">
    <property type="entry name" value="CAA_C"/>
</dbReference>
<reference evidence="14 15" key="1">
    <citation type="journal article" date="2011" name="J. Bacteriol.">
        <title>Complete genome sequence of 'Vulcanisaeta moutnovskia' strain 768-28, a novel member of the hyperthermophilic crenarchaeal genus vulcanisaeta.</title>
        <authorList>
            <person name="Gumerov V.M."/>
            <person name="Mardanov A.V."/>
            <person name="Beletsky A.V."/>
            <person name="Prokofeva M.I."/>
            <person name="Bonch-Osmolovskaya E.A."/>
            <person name="Ravin N.V."/>
            <person name="Skryabin K.G."/>
        </authorList>
    </citation>
    <scope>NUCLEOTIDE SEQUENCE [LARGE SCALE GENOMIC DNA]</scope>
    <source>
        <strain evidence="14 15">768-28</strain>
    </source>
</reference>
<feature type="domain" description="CCA-adding enzyme C-terminal" evidence="13">
    <location>
        <begin position="297"/>
        <end position="421"/>
    </location>
</feature>
<dbReference type="GO" id="GO:0001680">
    <property type="term" value="P:tRNA 3'-terminal CCA addition"/>
    <property type="evidence" value="ECO:0007669"/>
    <property type="project" value="UniProtKB-UniRule"/>
</dbReference>
<dbReference type="Proteomes" id="UP000007485">
    <property type="component" value="Chromosome"/>
</dbReference>
<feature type="binding site" evidence="10">
    <location>
        <position position="144"/>
    </location>
    <ligand>
        <name>ATP</name>
        <dbReference type="ChEBI" id="CHEBI:30616"/>
    </ligand>
</feature>
<evidence type="ECO:0000256" key="5">
    <source>
        <dbReference type="ARBA" id="ARBA00022741"/>
    </source>
</evidence>
<evidence type="ECO:0000256" key="4">
    <source>
        <dbReference type="ARBA" id="ARBA00022723"/>
    </source>
</evidence>
<dbReference type="HOGENOM" id="CLU_044679_1_0_2"/>
<evidence type="ECO:0000256" key="6">
    <source>
        <dbReference type="ARBA" id="ARBA00022800"/>
    </source>
</evidence>
<dbReference type="RefSeq" id="WP_013603637.1">
    <property type="nucleotide sequence ID" value="NC_015151.1"/>
</dbReference>
<dbReference type="eggNOG" id="arCOG04249">
    <property type="taxonomic scope" value="Archaea"/>
</dbReference>
<feature type="binding site" evidence="10">
    <location>
        <position position="163"/>
    </location>
    <ligand>
        <name>CTP</name>
        <dbReference type="ChEBI" id="CHEBI:37563"/>
    </ligand>
</feature>
<dbReference type="SUPFAM" id="SSF55003">
    <property type="entry name" value="PAP/Archaeal CCA-adding enzyme, C-terminal domain"/>
    <property type="match status" value="1"/>
</dbReference>
<dbReference type="AlphaFoldDB" id="F0QTD2"/>
<keyword evidence="3 10" id="KW-0548">Nucleotidyltransferase</keyword>
<dbReference type="GeneID" id="10287912"/>
<dbReference type="SUPFAM" id="SSF81631">
    <property type="entry name" value="PAP/OAS1 substrate-binding domain"/>
    <property type="match status" value="1"/>
</dbReference>
<comment type="catalytic activity">
    <reaction evidence="10">
        <text>a tRNA with a 3' CCA end + 2 CTP + ATP = a tRNA with a 3' CCACCA end + 3 diphosphate</text>
        <dbReference type="Rhea" id="RHEA:76235"/>
        <dbReference type="Rhea" id="RHEA-COMP:10468"/>
        <dbReference type="Rhea" id="RHEA-COMP:18655"/>
        <dbReference type="ChEBI" id="CHEBI:30616"/>
        <dbReference type="ChEBI" id="CHEBI:33019"/>
        <dbReference type="ChEBI" id="CHEBI:37563"/>
        <dbReference type="ChEBI" id="CHEBI:83071"/>
        <dbReference type="ChEBI" id="CHEBI:195187"/>
    </reaction>
</comment>
<dbReference type="InterPro" id="IPR002934">
    <property type="entry name" value="Polymerase_NTP_transf_dom"/>
</dbReference>
<keyword evidence="1 10" id="KW-0808">Transferase</keyword>
<gene>
    <name evidence="10" type="primary">cca</name>
    <name evidence="14" type="ordered locus">VMUT_0260</name>
</gene>
<dbReference type="InterPro" id="IPR042090">
    <property type="entry name" value="CCA_tRNA_nucleotrans_2"/>
</dbReference>
<dbReference type="InterPro" id="IPR043519">
    <property type="entry name" value="NT_sf"/>
</dbReference>
<feature type="binding site" evidence="10">
    <location>
        <position position="163"/>
    </location>
    <ligand>
        <name>ATP</name>
        <dbReference type="ChEBI" id="CHEBI:30616"/>
    </ligand>
</feature>
<dbReference type="PIRSF" id="PIRSF005335">
    <property type="entry name" value="CCA_arch"/>
    <property type="match status" value="1"/>
</dbReference>
<dbReference type="GO" id="GO:0004810">
    <property type="term" value="F:CCA tRNA nucleotidyltransferase activity"/>
    <property type="evidence" value="ECO:0007669"/>
    <property type="project" value="UniProtKB-UniRule"/>
</dbReference>
<evidence type="ECO:0000256" key="10">
    <source>
        <dbReference type="HAMAP-Rule" id="MF_01264"/>
    </source>
</evidence>
<name>F0QTD2_VULM7</name>
<evidence type="ECO:0000259" key="13">
    <source>
        <dbReference type="Pfam" id="PF21133"/>
    </source>
</evidence>
<keyword evidence="6 10" id="KW-0692">RNA repair</keyword>
<dbReference type="Pfam" id="PF01909">
    <property type="entry name" value="NTP_transf_2"/>
    <property type="match status" value="1"/>
</dbReference>
<comment type="similarity">
    <text evidence="10">Belongs to the tRNA nucleotidyltransferase/poly(A) polymerase family. Archaeal CCA-adding enzyme subfamily.</text>
</comment>
<feature type="binding site" evidence="10">
    <location>
        <position position="57"/>
    </location>
    <ligand>
        <name>ATP</name>
        <dbReference type="ChEBI" id="CHEBI:30616"/>
    </ligand>
</feature>
<protein>
    <recommendedName>
        <fullName evidence="10">CCA-adding enzyme</fullName>
        <ecNumber evidence="10">2.7.7.72</ecNumber>
    </recommendedName>
    <alternativeName>
        <fullName evidence="10">CCA tRNA nucleotidyltransferase</fullName>
    </alternativeName>
    <alternativeName>
        <fullName evidence="10">tRNA CCA-pyrophosphorylase</fullName>
    </alternativeName>
    <alternativeName>
        <fullName evidence="10">tRNA adenylyl-/cytidylyl- transferase</fullName>
    </alternativeName>
    <alternativeName>
        <fullName evidence="10">tRNA nucleotidyltransferase</fullName>
    </alternativeName>
    <alternativeName>
        <fullName evidence="10">tRNA-NT</fullName>
    </alternativeName>
</protein>
<organism evidence="14 15">
    <name type="scientific">Vulcanisaeta moutnovskia (strain 768-28)</name>
    <dbReference type="NCBI Taxonomy" id="985053"/>
    <lineage>
        <taxon>Archaea</taxon>
        <taxon>Thermoproteota</taxon>
        <taxon>Thermoprotei</taxon>
        <taxon>Thermoproteales</taxon>
        <taxon>Thermoproteaceae</taxon>
        <taxon>Vulcanisaeta</taxon>
    </lineage>
</organism>
<evidence type="ECO:0000259" key="11">
    <source>
        <dbReference type="Pfam" id="PF01909"/>
    </source>
</evidence>
<keyword evidence="8 10" id="KW-0460">Magnesium</keyword>